<dbReference type="SUPFAM" id="SSF52402">
    <property type="entry name" value="Adenine nucleotide alpha hydrolases-like"/>
    <property type="match status" value="1"/>
</dbReference>
<name>A0A9P1CUF1_9DINO</name>
<dbReference type="OrthoDB" id="420366at2759"/>
<sequence>MSPGAAVTRFVGEKSADFVALGSHGQGRVLHKSLASYLMQSFAHTRILVCPLKDWAPTQARGLKYTVVFDGCQTSRNALQVLSSFTTEEDTVEILHAHVVPQPAPRGKFRTTMTPPSEEELAKALQDSEELFQEAAGILRGGSVKEVLGTHIQVLPGQQLGEQLLDKAIGNKCDVLVAGTKAMPGIGSWVENFMKGRTVMGVLHLGKGQLGGVARPEKHMQQVPKEKWRDRCLTFGSAVNNSIQLPSSRLCLGSICGC</sequence>
<keyword evidence="3" id="KW-1185">Reference proteome</keyword>
<dbReference type="EMBL" id="CAMXCT030002369">
    <property type="protein sequence ID" value="CAL4784990.1"/>
    <property type="molecule type" value="Genomic_DNA"/>
</dbReference>
<evidence type="ECO:0008006" key="4">
    <source>
        <dbReference type="Google" id="ProtNLM"/>
    </source>
</evidence>
<accession>A0A9P1CUF1</accession>
<dbReference type="AlphaFoldDB" id="A0A9P1CUF1"/>
<protein>
    <recommendedName>
        <fullName evidence="4">Universal stress protein</fullName>
    </recommendedName>
</protein>
<proteinExistence type="predicted"/>
<evidence type="ECO:0000313" key="2">
    <source>
        <dbReference type="EMBL" id="CAL1151053.1"/>
    </source>
</evidence>
<gene>
    <name evidence="1" type="ORF">C1SCF055_LOCUS24037</name>
</gene>
<organism evidence="1">
    <name type="scientific">Cladocopium goreaui</name>
    <dbReference type="NCBI Taxonomy" id="2562237"/>
    <lineage>
        <taxon>Eukaryota</taxon>
        <taxon>Sar</taxon>
        <taxon>Alveolata</taxon>
        <taxon>Dinophyceae</taxon>
        <taxon>Suessiales</taxon>
        <taxon>Symbiodiniaceae</taxon>
        <taxon>Cladocopium</taxon>
    </lineage>
</organism>
<evidence type="ECO:0000313" key="1">
    <source>
        <dbReference type="EMBL" id="CAI3997678.1"/>
    </source>
</evidence>
<dbReference type="CDD" id="cd00293">
    <property type="entry name" value="USP-like"/>
    <property type="match status" value="1"/>
</dbReference>
<dbReference type="EMBL" id="CAMXCT020002369">
    <property type="protein sequence ID" value="CAL1151053.1"/>
    <property type="molecule type" value="Genomic_DNA"/>
</dbReference>
<reference evidence="2" key="2">
    <citation type="submission" date="2024-04" db="EMBL/GenBank/DDBJ databases">
        <authorList>
            <person name="Chen Y."/>
            <person name="Shah S."/>
            <person name="Dougan E. K."/>
            <person name="Thang M."/>
            <person name="Chan C."/>
        </authorList>
    </citation>
    <scope>NUCLEOTIDE SEQUENCE [LARGE SCALE GENOMIC DNA]</scope>
</reference>
<comment type="caution">
    <text evidence="1">The sequence shown here is derived from an EMBL/GenBank/DDBJ whole genome shotgun (WGS) entry which is preliminary data.</text>
</comment>
<reference evidence="1" key="1">
    <citation type="submission" date="2022-10" db="EMBL/GenBank/DDBJ databases">
        <authorList>
            <person name="Chen Y."/>
            <person name="Dougan E. K."/>
            <person name="Chan C."/>
            <person name="Rhodes N."/>
            <person name="Thang M."/>
        </authorList>
    </citation>
    <scope>NUCLEOTIDE SEQUENCE</scope>
</reference>
<evidence type="ECO:0000313" key="3">
    <source>
        <dbReference type="Proteomes" id="UP001152797"/>
    </source>
</evidence>
<dbReference type="EMBL" id="CAMXCT010002369">
    <property type="protein sequence ID" value="CAI3997678.1"/>
    <property type="molecule type" value="Genomic_DNA"/>
</dbReference>
<dbReference type="Proteomes" id="UP001152797">
    <property type="component" value="Unassembled WGS sequence"/>
</dbReference>
<dbReference type="Gene3D" id="3.40.50.12370">
    <property type="match status" value="1"/>
</dbReference>